<organism evidence="2 3">
    <name type="scientific">Bifidobacterium santillanense</name>
    <dbReference type="NCBI Taxonomy" id="2809028"/>
    <lineage>
        <taxon>Bacteria</taxon>
        <taxon>Bacillati</taxon>
        <taxon>Actinomycetota</taxon>
        <taxon>Actinomycetes</taxon>
        <taxon>Bifidobacteriales</taxon>
        <taxon>Bifidobacteriaceae</taxon>
        <taxon>Bifidobacterium</taxon>
    </lineage>
</organism>
<sequence>MTEVYQPIEEFTVPGPVRDPDEVIDGYVGAFNRNDEELYVQDIPDESAADWMKREAPFFACADRLLERVYWFRWWTFRKHITSTPEGRIISEFLPDVYWAGPYNSINCANGHHIAEARWLRGGRDLVRGYANFWFRGSGDELSYSSWVVDAIRRYAETRDDGDFAVSLLDDFVRFYRTVEERNMTRYGLFWSYDDRDAMEDSISGSGLRPTLNSYMAANALAIATIARWGGRDALADEFSAKAASLTALIREELWDEDGRFFKVLPLDDRDGILAATDFADVDPSRNVREEIGYIPWMFDLADERHEDAWRFLADPDHFGGAAGIRTAERCHPRYMNRDSAHECQWNGPCWPFATTQTLDAMIAEIRSGRGGVAPGDFMRELRRYAAIHTRRTADGEVIDWIDEDLDADTGAWISRDQLEAWEWRADKGGYERGKDYNHSAFADLVISGLAGVRVEPDASGTGTTLVVDPIADGHAMPYWRLTGLPVGGTTADIWYDLLGDHYGHGAGLTVIVDGRTHHDDSEHPRIAVPL</sequence>
<keyword evidence="3" id="KW-1185">Reference proteome</keyword>
<protein>
    <recommendedName>
        <fullName evidence="1">Mannosylglycerate hydrolase MGH1-like glycoside hydrolase domain-containing protein</fullName>
    </recommendedName>
</protein>
<reference evidence="2 3" key="1">
    <citation type="journal article" date="2021" name="Environ. Microbiol.">
        <title>Genetic insights into the dark matter of the mammalian gut microbiota through targeted genome reconstruction.</title>
        <authorList>
            <person name="Lugli G.A."/>
            <person name="Alessandri G."/>
            <person name="Milani C."/>
            <person name="Viappiani A."/>
            <person name="Fontana F."/>
            <person name="Tarracchini C."/>
            <person name="Mancabelli L."/>
            <person name="Argentini C."/>
            <person name="Ruiz L."/>
            <person name="Margolles A."/>
            <person name="van Sinderen D."/>
            <person name="Turroni F."/>
            <person name="Ventura M."/>
        </authorList>
    </citation>
    <scope>NUCLEOTIDE SEQUENCE [LARGE SCALE GENOMIC DNA]</scope>
    <source>
        <strain evidence="2 3">MA2</strain>
    </source>
</reference>
<accession>A0ABS5UN78</accession>
<dbReference type="EMBL" id="JAFEJS010000002">
    <property type="protein sequence ID" value="MBT1172339.1"/>
    <property type="molecule type" value="Genomic_DNA"/>
</dbReference>
<name>A0ABS5UN78_9BIFI</name>
<evidence type="ECO:0000313" key="3">
    <source>
        <dbReference type="Proteomes" id="UP000773064"/>
    </source>
</evidence>
<dbReference type="InterPro" id="IPR054491">
    <property type="entry name" value="MGH1-like_GH"/>
</dbReference>
<feature type="domain" description="Mannosylglycerate hydrolase MGH1-like glycoside hydrolase" evidence="1">
    <location>
        <begin position="103"/>
        <end position="440"/>
    </location>
</feature>
<dbReference type="SUPFAM" id="SSF48208">
    <property type="entry name" value="Six-hairpin glycosidases"/>
    <property type="match status" value="1"/>
</dbReference>
<evidence type="ECO:0000259" key="1">
    <source>
        <dbReference type="Pfam" id="PF22422"/>
    </source>
</evidence>
<evidence type="ECO:0000313" key="2">
    <source>
        <dbReference type="EMBL" id="MBT1172339.1"/>
    </source>
</evidence>
<dbReference type="InterPro" id="IPR008928">
    <property type="entry name" value="6-hairpin_glycosidase_sf"/>
</dbReference>
<proteinExistence type="predicted"/>
<comment type="caution">
    <text evidence="2">The sequence shown here is derived from an EMBL/GenBank/DDBJ whole genome shotgun (WGS) entry which is preliminary data.</text>
</comment>
<dbReference type="RefSeq" id="WP_214357627.1">
    <property type="nucleotide sequence ID" value="NZ_JAFEJS010000002.1"/>
</dbReference>
<dbReference type="Gene3D" id="1.50.10.10">
    <property type="match status" value="1"/>
</dbReference>
<gene>
    <name evidence="2" type="ORF">JS528_02975</name>
</gene>
<dbReference type="InterPro" id="IPR012341">
    <property type="entry name" value="6hp_glycosidase-like_sf"/>
</dbReference>
<dbReference type="Proteomes" id="UP000773064">
    <property type="component" value="Unassembled WGS sequence"/>
</dbReference>
<dbReference type="Pfam" id="PF22422">
    <property type="entry name" value="MGH1-like_GH"/>
    <property type="match status" value="1"/>
</dbReference>